<organism evidence="2">
    <name type="scientific">Heligmosomoides polygyrus</name>
    <name type="common">Parasitic roundworm</name>
    <dbReference type="NCBI Taxonomy" id="6339"/>
    <lineage>
        <taxon>Eukaryota</taxon>
        <taxon>Metazoa</taxon>
        <taxon>Ecdysozoa</taxon>
        <taxon>Nematoda</taxon>
        <taxon>Chromadorea</taxon>
        <taxon>Rhabditida</taxon>
        <taxon>Rhabditina</taxon>
        <taxon>Rhabditomorpha</taxon>
        <taxon>Strongyloidea</taxon>
        <taxon>Heligmosomidae</taxon>
        <taxon>Heligmosomoides</taxon>
    </lineage>
</organism>
<gene>
    <name evidence="2" type="ORF">HPBE_LOCUS16405</name>
</gene>
<feature type="non-terminal residue" evidence="2">
    <location>
        <position position="71"/>
    </location>
</feature>
<dbReference type="AlphaFoldDB" id="A0A3P8EFE1"/>
<evidence type="ECO:0000256" key="1">
    <source>
        <dbReference type="SAM" id="MobiDB-lite"/>
    </source>
</evidence>
<reference evidence="2" key="1">
    <citation type="submission" date="2018-11" db="EMBL/GenBank/DDBJ databases">
        <authorList>
            <consortium name="Pathogen Informatics"/>
        </authorList>
    </citation>
    <scope>NUCLEOTIDE SEQUENCE [LARGE SCALE GENOMIC DNA]</scope>
</reference>
<protein>
    <submittedName>
        <fullName evidence="2">Uncharacterized protein</fullName>
    </submittedName>
</protein>
<evidence type="ECO:0000313" key="2">
    <source>
        <dbReference type="EMBL" id="VDP05846.1"/>
    </source>
</evidence>
<dbReference type="EMBL" id="UZAH01029399">
    <property type="protein sequence ID" value="VDP05846.1"/>
    <property type="molecule type" value="Genomic_DNA"/>
</dbReference>
<proteinExistence type="predicted"/>
<accession>A0A3P8EFE1</accession>
<feature type="region of interest" description="Disordered" evidence="1">
    <location>
        <begin position="1"/>
        <end position="71"/>
    </location>
</feature>
<feature type="compositionally biased region" description="Acidic residues" evidence="1">
    <location>
        <begin position="42"/>
        <end position="71"/>
    </location>
</feature>
<sequence length="71" mass="8108">MDGRSHAYGLHPKRCHSAEVQCRVDSRQDARSSLTIRASEAAQEEEEGEEEEGEEEEGEEEEGEEEEEEKE</sequence>
<name>A0A3P8EFE1_HELPZ</name>